<dbReference type="OrthoDB" id="544685at2759"/>
<dbReference type="EMBL" id="SWLB01000019">
    <property type="protein sequence ID" value="KAF3325788.1"/>
    <property type="molecule type" value="Genomic_DNA"/>
</dbReference>
<comment type="caution">
    <text evidence="4">The sequence shown here is derived from an EMBL/GenBank/DDBJ whole genome shotgun (WGS) entry which is preliminary data.</text>
</comment>
<accession>A0A833QML3</accession>
<name>A0A833QML3_9POAL</name>
<evidence type="ECO:0000256" key="1">
    <source>
        <dbReference type="ARBA" id="ARBA00004141"/>
    </source>
</evidence>
<evidence type="ECO:0000313" key="4">
    <source>
        <dbReference type="EMBL" id="KAF3325788.1"/>
    </source>
</evidence>
<reference evidence="4" key="1">
    <citation type="submission" date="2020-01" db="EMBL/GenBank/DDBJ databases">
        <title>Genome sequence of Kobresia littledalei, the first chromosome-level genome in the family Cyperaceae.</title>
        <authorList>
            <person name="Qu G."/>
        </authorList>
    </citation>
    <scope>NUCLEOTIDE SEQUENCE</scope>
    <source>
        <strain evidence="4">C.B.Clarke</strain>
        <tissue evidence="4">Leaf</tissue>
    </source>
</reference>
<gene>
    <name evidence="4" type="ORF">FCM35_KLT08868</name>
</gene>
<keyword evidence="5" id="KW-1185">Reference proteome</keyword>
<organism evidence="4 5">
    <name type="scientific">Carex littledalei</name>
    <dbReference type="NCBI Taxonomy" id="544730"/>
    <lineage>
        <taxon>Eukaryota</taxon>
        <taxon>Viridiplantae</taxon>
        <taxon>Streptophyta</taxon>
        <taxon>Embryophyta</taxon>
        <taxon>Tracheophyta</taxon>
        <taxon>Spermatophyta</taxon>
        <taxon>Magnoliopsida</taxon>
        <taxon>Liliopsida</taxon>
        <taxon>Poales</taxon>
        <taxon>Cyperaceae</taxon>
        <taxon>Cyperoideae</taxon>
        <taxon>Cariceae</taxon>
        <taxon>Carex</taxon>
        <taxon>Carex subgen. Euthyceras</taxon>
    </lineage>
</organism>
<keyword evidence="3" id="KW-0732">Signal</keyword>
<comment type="similarity">
    <text evidence="2">Belongs to the MscS (TC 1.A.23) family.</text>
</comment>
<evidence type="ECO:0000313" key="5">
    <source>
        <dbReference type="Proteomes" id="UP000623129"/>
    </source>
</evidence>
<dbReference type="PANTHER" id="PTHR31618">
    <property type="entry name" value="MECHANOSENSITIVE ION CHANNEL PROTEIN 5"/>
    <property type="match status" value="1"/>
</dbReference>
<dbReference type="PANTHER" id="PTHR31618:SF7">
    <property type="entry name" value="MECHANOSENSITIVE ION CHANNEL PROTEIN"/>
    <property type="match status" value="1"/>
</dbReference>
<proteinExistence type="inferred from homology"/>
<dbReference type="Proteomes" id="UP000623129">
    <property type="component" value="Unassembled WGS sequence"/>
</dbReference>
<dbReference type="InterPro" id="IPR016688">
    <property type="entry name" value="MscS-like_plants/fungi"/>
</dbReference>
<feature type="signal peptide" evidence="3">
    <location>
        <begin position="1"/>
        <end position="19"/>
    </location>
</feature>
<protein>
    <submittedName>
        <fullName evidence="4">Mechanosensitive ion channel protein 4</fullName>
    </submittedName>
</protein>
<comment type="subcellular location">
    <subcellularLocation>
        <location evidence="1">Membrane</location>
        <topology evidence="1">Multi-pass membrane protein</topology>
    </subcellularLocation>
</comment>
<dbReference type="GO" id="GO:0005886">
    <property type="term" value="C:plasma membrane"/>
    <property type="evidence" value="ECO:0007669"/>
    <property type="project" value="TreeGrafter"/>
</dbReference>
<dbReference type="GO" id="GO:0006820">
    <property type="term" value="P:monoatomic anion transport"/>
    <property type="evidence" value="ECO:0007669"/>
    <property type="project" value="TreeGrafter"/>
</dbReference>
<feature type="chain" id="PRO_5032978280" evidence="3">
    <location>
        <begin position="20"/>
        <end position="96"/>
    </location>
</feature>
<evidence type="ECO:0000256" key="3">
    <source>
        <dbReference type="SAM" id="SignalP"/>
    </source>
</evidence>
<dbReference type="AlphaFoldDB" id="A0A833QML3"/>
<sequence length="96" mass="11287">MFVLLHHWLFLKRILLVASQEEVFTWTMKALINVIRSSHLTMLSDKIENFENIEEQKDKQINSEWEAKAAAFRIFKNVAKPSSRGVIIRRFNGAKK</sequence>
<dbReference type="GO" id="GO:0050982">
    <property type="term" value="P:detection of mechanical stimulus"/>
    <property type="evidence" value="ECO:0007669"/>
    <property type="project" value="TreeGrafter"/>
</dbReference>
<dbReference type="GO" id="GO:0008381">
    <property type="term" value="F:mechanosensitive monoatomic ion channel activity"/>
    <property type="evidence" value="ECO:0007669"/>
    <property type="project" value="TreeGrafter"/>
</dbReference>
<evidence type="ECO:0000256" key="2">
    <source>
        <dbReference type="ARBA" id="ARBA00008017"/>
    </source>
</evidence>